<feature type="transmembrane region" description="Helical" evidence="6">
    <location>
        <begin position="685"/>
        <end position="706"/>
    </location>
</feature>
<name>A0ABM1SXS8_LIMPO</name>
<dbReference type="RefSeq" id="XP_013780544.1">
    <property type="nucleotide sequence ID" value="XM_013925090.2"/>
</dbReference>
<gene>
    <name evidence="10 11" type="primary">LOC106464918</name>
</gene>
<dbReference type="Proteomes" id="UP000694941">
    <property type="component" value="Unplaced"/>
</dbReference>
<proteinExistence type="predicted"/>
<keyword evidence="2 6" id="KW-0812">Transmembrane</keyword>
<evidence type="ECO:0000259" key="8">
    <source>
        <dbReference type="PROSITE" id="PS50261"/>
    </source>
</evidence>
<comment type="subcellular location">
    <subcellularLocation>
        <location evidence="1">Membrane</location>
        <topology evidence="1">Multi-pass membrane protein</topology>
    </subcellularLocation>
</comment>
<feature type="transmembrane region" description="Helical" evidence="6">
    <location>
        <begin position="712"/>
        <end position="733"/>
    </location>
</feature>
<evidence type="ECO:0000256" key="3">
    <source>
        <dbReference type="ARBA" id="ARBA00022989"/>
    </source>
</evidence>
<keyword evidence="7" id="KW-0732">Signal</keyword>
<evidence type="ECO:0000256" key="6">
    <source>
        <dbReference type="SAM" id="Phobius"/>
    </source>
</evidence>
<evidence type="ECO:0000256" key="2">
    <source>
        <dbReference type="ARBA" id="ARBA00022692"/>
    </source>
</evidence>
<feature type="chain" id="PRO_5045023196" evidence="7">
    <location>
        <begin position="22"/>
        <end position="780"/>
    </location>
</feature>
<reference evidence="10 11" key="1">
    <citation type="submission" date="2025-05" db="UniProtKB">
        <authorList>
            <consortium name="RefSeq"/>
        </authorList>
    </citation>
    <scope>IDENTIFICATION</scope>
    <source>
        <tissue evidence="10 11">Muscle</tissue>
    </source>
</reference>
<feature type="transmembrane region" description="Helical" evidence="6">
    <location>
        <begin position="479"/>
        <end position="504"/>
    </location>
</feature>
<feature type="transmembrane region" description="Helical" evidence="6">
    <location>
        <begin position="549"/>
        <end position="569"/>
    </location>
</feature>
<dbReference type="CDD" id="cd15039">
    <property type="entry name" value="7tmB3_Methuselah-like"/>
    <property type="match status" value="1"/>
</dbReference>
<evidence type="ECO:0000256" key="1">
    <source>
        <dbReference type="ARBA" id="ARBA00004141"/>
    </source>
</evidence>
<dbReference type="InterPro" id="IPR000832">
    <property type="entry name" value="GPCR_2_secretin-like"/>
</dbReference>
<feature type="transmembrane region" description="Helical" evidence="6">
    <location>
        <begin position="641"/>
        <end position="665"/>
    </location>
</feature>
<feature type="region of interest" description="Disordered" evidence="5">
    <location>
        <begin position="351"/>
        <end position="370"/>
    </location>
</feature>
<dbReference type="RefSeq" id="XP_022248434.1">
    <property type="nucleotide sequence ID" value="XM_022392726.1"/>
</dbReference>
<evidence type="ECO:0000256" key="4">
    <source>
        <dbReference type="ARBA" id="ARBA00023136"/>
    </source>
</evidence>
<dbReference type="PRINTS" id="PR00249">
    <property type="entry name" value="GPCRSECRETIN"/>
</dbReference>
<keyword evidence="4 6" id="KW-0472">Membrane</keyword>
<feature type="signal peptide" evidence="7">
    <location>
        <begin position="1"/>
        <end position="21"/>
    </location>
</feature>
<organism evidence="9 11">
    <name type="scientific">Limulus polyphemus</name>
    <name type="common">Atlantic horseshoe crab</name>
    <dbReference type="NCBI Taxonomy" id="6850"/>
    <lineage>
        <taxon>Eukaryota</taxon>
        <taxon>Metazoa</taxon>
        <taxon>Ecdysozoa</taxon>
        <taxon>Arthropoda</taxon>
        <taxon>Chelicerata</taxon>
        <taxon>Merostomata</taxon>
        <taxon>Xiphosura</taxon>
        <taxon>Limulidae</taxon>
        <taxon>Limulus</taxon>
    </lineage>
</organism>
<dbReference type="Gene3D" id="1.20.1070.10">
    <property type="entry name" value="Rhodopsin 7-helix transmembrane proteins"/>
    <property type="match status" value="1"/>
</dbReference>
<dbReference type="PROSITE" id="PS50261">
    <property type="entry name" value="G_PROTEIN_RECEP_F2_4"/>
    <property type="match status" value="1"/>
</dbReference>
<sequence length="780" mass="88878">MFFYGNTLYTLLHIVLTVTTARVTFDEISRLGPSCLNSCLIYNSRDSNNSLTSESCNCDNKCAEYRDCCLDAETLNQQPQDSPWHCISIDEGTGVFLKATCKPQWRGDQMIHNSCENTTSDVHYDPMRQLPVTNPNTGVSYRNYHCAICNDDTSYDMVLWKLLLKCPYLHLYNITRQNLTEKYIRDNLEYYDSQWGIWLDGDDENLHFYGCSIKLVVPDVLKSNIRSCVRNLISECSWNWNISNVREKCRYYTSVMYSQDKAYRNVHCALCNYVNTSELSCSKTEHEIVMYRNFFPNAFSMLLDVNEYSGTSVGIVILCRNGEVFDPFFKKCRNIVCGFSGYEPRNGKCVASEAQPSSTNDQNTVSTTTISETDNDCSTTNITHKNDCISSHQNKSGTRSGLSPTTTNQSILYGSDFLSCIKVSFDEGEYIFLNNQSIYIPKYDHVYNKSFYVVRKRSILVCADYLNRTSEQEKKFSIYMGYISLIGLGISIICLLLHFVVFLVIPDLHNFAGRNLLSLASALFCAYCCFIIGQLNILSPLKCTVVAILTYYFFLASFLWMNTLAFDVWRTLRIATQELRVSSGNKWPKFIGYSLYSWLSPVLLVIVAIIIEQLEYVPENYKPGFGIYHCWFGHKRALSLFFAAPLGLVMLANVILFVWSARMIVTTSSNITGNQMKSNRKNFRLYSRLALLMGLTWIIGLLAGYLDNEILWYVFIFLNTLQGLFIFIAFSCIPKVRTILQARFISVLPKVSTSRSQSINSGISSGLTSLTVVTSKQPSK</sequence>
<feature type="compositionally biased region" description="Polar residues" evidence="5">
    <location>
        <begin position="354"/>
        <end position="370"/>
    </location>
</feature>
<feature type="domain" description="G-protein coupled receptors family 2 profile 2" evidence="8">
    <location>
        <begin position="480"/>
        <end position="734"/>
    </location>
</feature>
<evidence type="ECO:0000313" key="9">
    <source>
        <dbReference type="Proteomes" id="UP000694941"/>
    </source>
</evidence>
<evidence type="ECO:0000256" key="5">
    <source>
        <dbReference type="SAM" id="MobiDB-lite"/>
    </source>
</evidence>
<accession>A0ABM1SXS8</accession>
<protein>
    <submittedName>
        <fullName evidence="10 11">Uncharacterized protein LOC106464918</fullName>
    </submittedName>
</protein>
<dbReference type="PANTHER" id="PTHR45902">
    <property type="entry name" value="LATROPHILIN RECEPTOR-LIKE PROTEIN A"/>
    <property type="match status" value="1"/>
</dbReference>
<keyword evidence="3 6" id="KW-1133">Transmembrane helix</keyword>
<dbReference type="InterPro" id="IPR017981">
    <property type="entry name" value="GPCR_2-like_7TM"/>
</dbReference>
<dbReference type="PANTHER" id="PTHR45902:SF5">
    <property type="entry name" value="G-PROTEIN COUPLED RECEPTORS FAMILY 2 PROFILE 2 DOMAIN-CONTAINING PROTEIN"/>
    <property type="match status" value="1"/>
</dbReference>
<keyword evidence="9" id="KW-1185">Reference proteome</keyword>
<feature type="transmembrane region" description="Helical" evidence="6">
    <location>
        <begin position="516"/>
        <end position="537"/>
    </location>
</feature>
<evidence type="ECO:0000313" key="10">
    <source>
        <dbReference type="RefSeq" id="XP_013780544.1"/>
    </source>
</evidence>
<feature type="transmembrane region" description="Helical" evidence="6">
    <location>
        <begin position="590"/>
        <end position="611"/>
    </location>
</feature>
<evidence type="ECO:0000313" key="11">
    <source>
        <dbReference type="RefSeq" id="XP_022248434.1"/>
    </source>
</evidence>
<dbReference type="GeneID" id="106464918"/>
<evidence type="ECO:0000256" key="7">
    <source>
        <dbReference type="SAM" id="SignalP"/>
    </source>
</evidence>
<dbReference type="InterPro" id="IPR053231">
    <property type="entry name" value="GPCR_LN-TM7"/>
</dbReference>
<dbReference type="Pfam" id="PF00002">
    <property type="entry name" value="7tm_2"/>
    <property type="match status" value="1"/>
</dbReference>